<organism evidence="4 5">
    <name type="scientific">Solanum pennellii</name>
    <name type="common">Tomato</name>
    <name type="synonym">Lycopersicon pennellii</name>
    <dbReference type="NCBI Taxonomy" id="28526"/>
    <lineage>
        <taxon>Eukaryota</taxon>
        <taxon>Viridiplantae</taxon>
        <taxon>Streptophyta</taxon>
        <taxon>Embryophyta</taxon>
        <taxon>Tracheophyta</taxon>
        <taxon>Spermatophyta</taxon>
        <taxon>Magnoliopsida</taxon>
        <taxon>eudicotyledons</taxon>
        <taxon>Gunneridae</taxon>
        <taxon>Pentapetalae</taxon>
        <taxon>asterids</taxon>
        <taxon>lamiids</taxon>
        <taxon>Solanales</taxon>
        <taxon>Solanaceae</taxon>
        <taxon>Solanoideae</taxon>
        <taxon>Solaneae</taxon>
        <taxon>Solanum</taxon>
        <taxon>Solanum subgen. Lycopersicon</taxon>
    </lineage>
</organism>
<dbReference type="PANTHER" id="PTHR33223">
    <property type="entry name" value="CCHC-TYPE DOMAIN-CONTAINING PROTEIN"/>
    <property type="match status" value="1"/>
</dbReference>
<protein>
    <submittedName>
        <fullName evidence="5">Uncharacterized protein LOC107013317</fullName>
    </submittedName>
</protein>
<dbReference type="GeneID" id="107013317"/>
<reference evidence="4" key="1">
    <citation type="journal article" date="2014" name="Nat. Genet.">
        <title>The genome of the stress-tolerant wild tomato species Solanum pennellii.</title>
        <authorList>
            <person name="Bolger A."/>
            <person name="Scossa F."/>
            <person name="Bolger M.E."/>
            <person name="Lanz C."/>
            <person name="Maumus F."/>
            <person name="Tohge T."/>
            <person name="Quesneville H."/>
            <person name="Alseekh S."/>
            <person name="Sorensen I."/>
            <person name="Lichtenstein G."/>
            <person name="Fich E.A."/>
            <person name="Conte M."/>
            <person name="Keller H."/>
            <person name="Schneeberger K."/>
            <person name="Schwacke R."/>
            <person name="Ofner I."/>
            <person name="Vrebalov J."/>
            <person name="Xu Y."/>
            <person name="Osorio S."/>
            <person name="Aflitos S.A."/>
            <person name="Schijlen E."/>
            <person name="Jimenez-Gomez J.M."/>
            <person name="Ryngajllo M."/>
            <person name="Kimura S."/>
            <person name="Kumar R."/>
            <person name="Koenig D."/>
            <person name="Headland L.R."/>
            <person name="Maloof J.N."/>
            <person name="Sinha N."/>
            <person name="van Ham R.C."/>
            <person name="Lankhorst R.K."/>
            <person name="Mao L."/>
            <person name="Vogel A."/>
            <person name="Arsova B."/>
            <person name="Panstruga R."/>
            <person name="Fei Z."/>
            <person name="Rose J.K."/>
            <person name="Zamir D."/>
            <person name="Carrari F."/>
            <person name="Giovannoni J.J."/>
            <person name="Weigel D."/>
            <person name="Usadel B."/>
            <person name="Fernie A.R."/>
        </authorList>
    </citation>
    <scope>NUCLEOTIDE SEQUENCE [LARGE SCALE GENOMIC DNA]</scope>
    <source>
        <strain evidence="4">cv. LA0716</strain>
    </source>
</reference>
<dbReference type="Pfam" id="PF03732">
    <property type="entry name" value="Retrotrans_gag"/>
    <property type="match status" value="1"/>
</dbReference>
<evidence type="ECO:0000256" key="1">
    <source>
        <dbReference type="SAM" id="MobiDB-lite"/>
    </source>
</evidence>
<dbReference type="Proteomes" id="UP000694930">
    <property type="component" value="Chromosome 3"/>
</dbReference>
<name>A0ABM1GBM7_SOLPN</name>
<feature type="region of interest" description="Disordered" evidence="1">
    <location>
        <begin position="297"/>
        <end position="324"/>
    </location>
</feature>
<dbReference type="PANTHER" id="PTHR33223:SF8">
    <property type="entry name" value="OS04G0172440 PROTEIN"/>
    <property type="match status" value="1"/>
</dbReference>
<evidence type="ECO:0000313" key="4">
    <source>
        <dbReference type="Proteomes" id="UP000694930"/>
    </source>
</evidence>
<dbReference type="InterPro" id="IPR005162">
    <property type="entry name" value="Retrotrans_gag_dom"/>
</dbReference>
<evidence type="ECO:0000256" key="2">
    <source>
        <dbReference type="SAM" id="SignalP"/>
    </source>
</evidence>
<feature type="compositionally biased region" description="Low complexity" evidence="1">
    <location>
        <begin position="304"/>
        <end position="317"/>
    </location>
</feature>
<keyword evidence="2" id="KW-0732">Signal</keyword>
<feature type="region of interest" description="Disordered" evidence="1">
    <location>
        <begin position="350"/>
        <end position="372"/>
    </location>
</feature>
<keyword evidence="4" id="KW-1185">Reference proteome</keyword>
<evidence type="ECO:0000313" key="5">
    <source>
        <dbReference type="RefSeq" id="XP_015068743.1"/>
    </source>
</evidence>
<evidence type="ECO:0000259" key="3">
    <source>
        <dbReference type="Pfam" id="PF03732"/>
    </source>
</evidence>
<accession>A0ABM1GBM7</accession>
<gene>
    <name evidence="5" type="primary">LOC107013317</name>
</gene>
<sequence>MTNVSSSFHLLKALFLPFNSLVIGPSVDPPLPKRSTFQIPVPAEHDVHGSELNHYEEQEKEWRAKEEVKVDIKEEIKKAMKELQCILDIAGLSYEDLCIHPNLNLPEGFKILKFDTFGGVGNSMAHLRAYFDQLVGVGRDEDLLMRLFSQSLCGESLEWFTSHETRQWPSWNALAKDFLDRFAYNVEIVTDRYSLEKMKQKSTESYREFAYRWRKEAARVRPPMYEKEIVEVFVRVQDPKYYDRIMLLVGAKFAEIVKIGETIEDGLKLGKIDHVYASPGSSGLLKKKREEIAAVSYGGKKTPRSSSYSQGRSRPSQKSYQACYAQASHPNNPSIYQNATATYLNIQAPLYQSPPPNYQNPSPIYPNHPPPY</sequence>
<reference evidence="5" key="2">
    <citation type="submission" date="2025-08" db="UniProtKB">
        <authorList>
            <consortium name="RefSeq"/>
        </authorList>
    </citation>
    <scope>IDENTIFICATION</scope>
</reference>
<proteinExistence type="predicted"/>
<dbReference type="RefSeq" id="XP_015068743.1">
    <property type="nucleotide sequence ID" value="XM_015213257.1"/>
</dbReference>
<feature type="signal peptide" evidence="2">
    <location>
        <begin position="1"/>
        <end position="24"/>
    </location>
</feature>
<feature type="chain" id="PRO_5045074352" evidence="2">
    <location>
        <begin position="25"/>
        <end position="372"/>
    </location>
</feature>
<feature type="compositionally biased region" description="Pro residues" evidence="1">
    <location>
        <begin position="352"/>
        <end position="372"/>
    </location>
</feature>
<feature type="domain" description="Retrotransposon gag" evidence="3">
    <location>
        <begin position="146"/>
        <end position="235"/>
    </location>
</feature>